<keyword evidence="3" id="KW-1185">Reference proteome</keyword>
<proteinExistence type="predicted"/>
<gene>
    <name evidence="2" type="ORF">HCN44_002368</name>
</gene>
<dbReference type="EMBL" id="JACMRX010000001">
    <property type="protein sequence ID" value="KAF7996722.1"/>
    <property type="molecule type" value="Genomic_DNA"/>
</dbReference>
<evidence type="ECO:0000313" key="2">
    <source>
        <dbReference type="EMBL" id="KAF7996722.1"/>
    </source>
</evidence>
<keyword evidence="1" id="KW-0812">Transmembrane</keyword>
<feature type="transmembrane region" description="Helical" evidence="1">
    <location>
        <begin position="6"/>
        <end position="22"/>
    </location>
</feature>
<name>A0A835CUR6_APHGI</name>
<dbReference type="Proteomes" id="UP000639338">
    <property type="component" value="Unassembled WGS sequence"/>
</dbReference>
<protein>
    <submittedName>
        <fullName evidence="2">Uncharacterized protein</fullName>
    </submittedName>
</protein>
<organism evidence="2 3">
    <name type="scientific">Aphidius gifuensis</name>
    <name type="common">Parasitoid wasp</name>
    <dbReference type="NCBI Taxonomy" id="684658"/>
    <lineage>
        <taxon>Eukaryota</taxon>
        <taxon>Metazoa</taxon>
        <taxon>Ecdysozoa</taxon>
        <taxon>Arthropoda</taxon>
        <taxon>Hexapoda</taxon>
        <taxon>Insecta</taxon>
        <taxon>Pterygota</taxon>
        <taxon>Neoptera</taxon>
        <taxon>Endopterygota</taxon>
        <taxon>Hymenoptera</taxon>
        <taxon>Apocrita</taxon>
        <taxon>Ichneumonoidea</taxon>
        <taxon>Braconidae</taxon>
        <taxon>Aphidiinae</taxon>
        <taxon>Aphidius</taxon>
    </lineage>
</organism>
<keyword evidence="1" id="KW-0472">Membrane</keyword>
<accession>A0A835CUR6</accession>
<dbReference type="AlphaFoldDB" id="A0A835CUR6"/>
<comment type="caution">
    <text evidence="2">The sequence shown here is derived from an EMBL/GenBank/DDBJ whole genome shotgun (WGS) entry which is preliminary data.</text>
</comment>
<reference evidence="2 3" key="1">
    <citation type="submission" date="2020-08" db="EMBL/GenBank/DDBJ databases">
        <title>Aphidius gifuensis genome sequencing and assembly.</title>
        <authorList>
            <person name="Du Z."/>
        </authorList>
    </citation>
    <scope>NUCLEOTIDE SEQUENCE [LARGE SCALE GENOMIC DNA]</scope>
    <source>
        <strain evidence="2">YNYX2018</strain>
        <tissue evidence="2">Adults</tissue>
    </source>
</reference>
<keyword evidence="1" id="KW-1133">Transmembrane helix</keyword>
<evidence type="ECO:0000313" key="3">
    <source>
        <dbReference type="Proteomes" id="UP000639338"/>
    </source>
</evidence>
<sequence>MIYVYIVFIICFIIFMTYGRYFDKSSTNMSNKLMNNNLQMTKRQRSATSIDSFEISDTEEIMREKPKRGRRVGKARK</sequence>
<evidence type="ECO:0000256" key="1">
    <source>
        <dbReference type="SAM" id="Phobius"/>
    </source>
</evidence>